<dbReference type="Pfam" id="PF05212">
    <property type="entry name" value="DUF707"/>
    <property type="match status" value="1"/>
</dbReference>
<feature type="non-terminal residue" evidence="1">
    <location>
        <position position="1"/>
    </location>
</feature>
<evidence type="ECO:0000313" key="2">
    <source>
        <dbReference type="Proteomes" id="UP001153555"/>
    </source>
</evidence>
<evidence type="ECO:0000313" key="1">
    <source>
        <dbReference type="EMBL" id="CAA0822287.1"/>
    </source>
</evidence>
<feature type="non-terminal residue" evidence="1">
    <location>
        <position position="115"/>
    </location>
</feature>
<accession>A0A9N7RB54</accession>
<dbReference type="Proteomes" id="UP001153555">
    <property type="component" value="Unassembled WGS sequence"/>
</dbReference>
<protein>
    <submittedName>
        <fullName evidence="1">Uncharacterized protein</fullName>
    </submittedName>
</protein>
<dbReference type="EMBL" id="CACSLK010023397">
    <property type="protein sequence ID" value="CAA0822287.1"/>
    <property type="molecule type" value="Genomic_DNA"/>
</dbReference>
<keyword evidence="2" id="KW-1185">Reference proteome</keyword>
<organism evidence="1 2">
    <name type="scientific">Striga hermonthica</name>
    <name type="common">Purple witchweed</name>
    <name type="synonym">Buchnera hermonthica</name>
    <dbReference type="NCBI Taxonomy" id="68872"/>
    <lineage>
        <taxon>Eukaryota</taxon>
        <taxon>Viridiplantae</taxon>
        <taxon>Streptophyta</taxon>
        <taxon>Embryophyta</taxon>
        <taxon>Tracheophyta</taxon>
        <taxon>Spermatophyta</taxon>
        <taxon>Magnoliopsida</taxon>
        <taxon>eudicotyledons</taxon>
        <taxon>Gunneridae</taxon>
        <taxon>Pentapetalae</taxon>
        <taxon>asterids</taxon>
        <taxon>lamiids</taxon>
        <taxon>Lamiales</taxon>
        <taxon>Orobanchaceae</taxon>
        <taxon>Buchnereae</taxon>
        <taxon>Striga</taxon>
    </lineage>
</organism>
<comment type="caution">
    <text evidence="1">The sequence shown here is derived from an EMBL/GenBank/DDBJ whole genome shotgun (WGS) entry which is preliminary data.</text>
</comment>
<proteinExistence type="predicted"/>
<dbReference type="AlphaFoldDB" id="A0A9N7RB54"/>
<gene>
    <name evidence="1" type="ORF">SHERM_19773</name>
</gene>
<dbReference type="InterPro" id="IPR007877">
    <property type="entry name" value="DUF707"/>
</dbReference>
<reference evidence="1" key="1">
    <citation type="submission" date="2019-12" db="EMBL/GenBank/DDBJ databases">
        <authorList>
            <person name="Scholes J."/>
        </authorList>
    </citation>
    <scope>NUCLEOTIDE SEQUENCE</scope>
</reference>
<name>A0A9N7RB54_STRHE</name>
<sequence>IVAAGVDPKQQTFLFCSKATRRKMKSLMQSSRHVHLLVINSVMPGSINGQRLMEERIEISQPGLDHGNSKVHHHITVRHHRSTVHMSAEMKRTYYRFKGGGPGTCDDNSTTPLCR</sequence>